<protein>
    <submittedName>
        <fullName evidence="3">Adenosylmethionine--8-amino-7-oxononanoate transaminase</fullName>
    </submittedName>
</protein>
<keyword evidence="2" id="KW-0808">Transferase</keyword>
<comment type="caution">
    <text evidence="3">The sequence shown here is derived from an EMBL/GenBank/DDBJ whole genome shotgun (WGS) entry which is preliminary data.</text>
</comment>
<dbReference type="PANTHER" id="PTHR42684">
    <property type="entry name" value="ADENOSYLMETHIONINE-8-AMINO-7-OXONONANOATE AMINOTRANSFERASE"/>
    <property type="match status" value="1"/>
</dbReference>
<dbReference type="GO" id="GO:0004015">
    <property type="term" value="F:adenosylmethionine-8-amino-7-oxononanoate transaminase activity"/>
    <property type="evidence" value="ECO:0007669"/>
    <property type="project" value="TreeGrafter"/>
</dbReference>
<evidence type="ECO:0000313" key="3">
    <source>
        <dbReference type="EMBL" id="GBR75110.1"/>
    </source>
</evidence>
<dbReference type="GO" id="GO:0009102">
    <property type="term" value="P:biotin biosynthetic process"/>
    <property type="evidence" value="ECO:0007669"/>
    <property type="project" value="TreeGrafter"/>
</dbReference>
<reference evidence="3 4" key="1">
    <citation type="journal article" date="2019" name="ISME J.">
        <title>Genome analyses of uncultured TG2/ZB3 bacteria in 'Margulisbacteria' specifically attached to ectosymbiotic spirochetes of protists in the termite gut.</title>
        <authorList>
            <person name="Utami Y.D."/>
            <person name="Kuwahara H."/>
            <person name="Igai K."/>
            <person name="Murakami T."/>
            <person name="Sugaya K."/>
            <person name="Morikawa T."/>
            <person name="Nagura Y."/>
            <person name="Yuki M."/>
            <person name="Deevong P."/>
            <person name="Inoue T."/>
            <person name="Kihara K."/>
            <person name="Lo N."/>
            <person name="Yamada A."/>
            <person name="Ohkuma M."/>
            <person name="Hongoh Y."/>
        </authorList>
    </citation>
    <scope>NUCLEOTIDE SEQUENCE [LARGE SCALE GENOMIC DNA]</scope>
    <source>
        <strain evidence="3">NkOx7-01</strain>
    </source>
</reference>
<keyword evidence="1" id="KW-0032">Aminotransferase</keyword>
<organism evidence="3 4">
    <name type="scientific">Termititenax aidoneus</name>
    <dbReference type="NCBI Taxonomy" id="2218524"/>
    <lineage>
        <taxon>Bacteria</taxon>
        <taxon>Bacillati</taxon>
        <taxon>Candidatus Margulisiibacteriota</taxon>
        <taxon>Candidatus Termititenacia</taxon>
        <taxon>Candidatus Termititenacales</taxon>
        <taxon>Candidatus Termititenacaceae</taxon>
        <taxon>Candidatus Termititenax</taxon>
    </lineage>
</organism>
<name>A0A388TDS0_TERA1</name>
<dbReference type="PANTHER" id="PTHR42684:SF17">
    <property type="entry name" value="ADENOSYLMETHIONINE-8-AMINO-7-OXONONANOATE AMINOTRANSFERASE"/>
    <property type="match status" value="1"/>
</dbReference>
<feature type="non-terminal residue" evidence="3">
    <location>
        <position position="1"/>
    </location>
</feature>
<sequence>RTLVKVNKNIALLKEGLKKFTAIPQVKQARQCGMIAALELPEYAYKEKIGYRICAQARQHGLLIRPLGNNIVIMPPLSTTPGELKWLLNVIYKSIQEVVGSATLTNRNTDTDCKPARVRSRSVR</sequence>
<accession>A0A388TDS0</accession>
<evidence type="ECO:0000256" key="1">
    <source>
        <dbReference type="ARBA" id="ARBA00022576"/>
    </source>
</evidence>
<dbReference type="InterPro" id="IPR015424">
    <property type="entry name" value="PyrdxlP-dep_Trfase"/>
</dbReference>
<dbReference type="Pfam" id="PF00202">
    <property type="entry name" value="Aminotran_3"/>
    <property type="match status" value="1"/>
</dbReference>
<dbReference type="GO" id="GO:0030170">
    <property type="term" value="F:pyridoxal phosphate binding"/>
    <property type="evidence" value="ECO:0007669"/>
    <property type="project" value="InterPro"/>
</dbReference>
<dbReference type="Proteomes" id="UP000269352">
    <property type="component" value="Unassembled WGS sequence"/>
</dbReference>
<dbReference type="InterPro" id="IPR015422">
    <property type="entry name" value="PyrdxlP-dep_Trfase_small"/>
</dbReference>
<keyword evidence="4" id="KW-1185">Reference proteome</keyword>
<evidence type="ECO:0000256" key="2">
    <source>
        <dbReference type="ARBA" id="ARBA00022679"/>
    </source>
</evidence>
<dbReference type="SUPFAM" id="SSF53383">
    <property type="entry name" value="PLP-dependent transferases"/>
    <property type="match status" value="1"/>
</dbReference>
<dbReference type="EMBL" id="BGZN01000162">
    <property type="protein sequence ID" value="GBR75110.1"/>
    <property type="molecule type" value="Genomic_DNA"/>
</dbReference>
<proteinExistence type="predicted"/>
<dbReference type="InterPro" id="IPR005814">
    <property type="entry name" value="Aminotrans_3"/>
</dbReference>
<dbReference type="AlphaFoldDB" id="A0A388TDS0"/>
<dbReference type="Gene3D" id="3.90.1150.10">
    <property type="entry name" value="Aspartate Aminotransferase, domain 1"/>
    <property type="match status" value="1"/>
</dbReference>
<gene>
    <name evidence="3" type="primary">bioA</name>
    <name evidence="3" type="ORF">NO1_2168</name>
</gene>
<evidence type="ECO:0000313" key="4">
    <source>
        <dbReference type="Proteomes" id="UP000269352"/>
    </source>
</evidence>